<evidence type="ECO:0000256" key="7">
    <source>
        <dbReference type="ARBA" id="ARBA00022833"/>
    </source>
</evidence>
<evidence type="ECO:0000256" key="5">
    <source>
        <dbReference type="ARBA" id="ARBA00022723"/>
    </source>
</evidence>
<feature type="binding site" evidence="11">
    <location>
        <position position="143"/>
    </location>
    <ligand>
        <name>Zn(2+)</name>
        <dbReference type="ChEBI" id="CHEBI:29105"/>
        <label>1</label>
    </ligand>
</feature>
<dbReference type="InterPro" id="IPR010161">
    <property type="entry name" value="Peptidase_M20B"/>
</dbReference>
<dbReference type="Pfam" id="PF07687">
    <property type="entry name" value="M20_dimer"/>
    <property type="match status" value="1"/>
</dbReference>
<dbReference type="EMBL" id="CP034413">
    <property type="protein sequence ID" value="QCI57838.1"/>
    <property type="molecule type" value="Genomic_DNA"/>
</dbReference>
<dbReference type="NCBIfam" id="NF009920">
    <property type="entry name" value="PRK13381.1"/>
    <property type="match status" value="1"/>
</dbReference>
<dbReference type="Pfam" id="PF01546">
    <property type="entry name" value="Peptidase_M20"/>
    <property type="match status" value="1"/>
</dbReference>
<dbReference type="PANTHER" id="PTHR42994">
    <property type="entry name" value="PEPTIDASE T"/>
    <property type="match status" value="1"/>
</dbReference>
<name>A0A4D7AJZ6_9FIRM</name>
<dbReference type="KEGG" id="obj:EIO64_00120"/>
<organism evidence="13 14">
    <name type="scientific">Dysosmobacter welbionis</name>
    <dbReference type="NCBI Taxonomy" id="2093857"/>
    <lineage>
        <taxon>Bacteria</taxon>
        <taxon>Bacillati</taxon>
        <taxon>Bacillota</taxon>
        <taxon>Clostridia</taxon>
        <taxon>Eubacteriales</taxon>
        <taxon>Oscillospiraceae</taxon>
        <taxon>Dysosmobacter</taxon>
    </lineage>
</organism>
<dbReference type="SUPFAM" id="SSF53187">
    <property type="entry name" value="Zn-dependent exopeptidases"/>
    <property type="match status" value="1"/>
</dbReference>
<dbReference type="InterPro" id="IPR001261">
    <property type="entry name" value="ArgE/DapE_CS"/>
</dbReference>
<sequence length="418" mass="46081">MDTVVDRLIRYAKVYSESDYHAGRTVTPSTDRQFDMAKLLVEELHGLGIENARYDDKCYVYATLDATPGCEQLPAIGLIAHMDTTPDMTGKDVKPQIIHYTGGDVVLNREQNIVMEAAQFPELQKFVGQELVCTDGTTLLGADDKAGIAIILQAVEELLAEKAPHGKICLGFTPDEEIGMGASFFDVSGFGADFAYTLDGGDITDYEYETFNAAKTVVTINGFSIHPGTSKDKMRNALLIAMEYNALLPALETPAHTEGYEGFFHLQEMHGKAEKATMEYIVRDHDMKRFQERKAMMDKAAEQINRRWGDGTAVVDTHDQYYNMYEVLKDHMEILELAESAMKAAGIEHPTHSPIRGGTDGSVLTYKGLLCPNLPSAGHNAHGRYEYAPVESLKTGVKTVKALVSPELVETIIGKKEG</sequence>
<feature type="binding site" evidence="11">
    <location>
        <position position="143"/>
    </location>
    <ligand>
        <name>Zn(2+)</name>
        <dbReference type="ChEBI" id="CHEBI:29105"/>
        <label>2</label>
    </ligand>
</feature>
<feature type="binding site" evidence="11">
    <location>
        <position position="199"/>
    </location>
    <ligand>
        <name>Zn(2+)</name>
        <dbReference type="ChEBI" id="CHEBI:29105"/>
        <label>1</label>
    </ligand>
</feature>
<evidence type="ECO:0000256" key="3">
    <source>
        <dbReference type="ARBA" id="ARBA00022438"/>
    </source>
</evidence>
<gene>
    <name evidence="13" type="primary">pepT</name>
    <name evidence="13" type="ORF">EIO64_00120</name>
</gene>
<evidence type="ECO:0000313" key="14">
    <source>
        <dbReference type="Proteomes" id="UP000298642"/>
    </source>
</evidence>
<evidence type="ECO:0000256" key="6">
    <source>
        <dbReference type="ARBA" id="ARBA00022801"/>
    </source>
</evidence>
<keyword evidence="3 13" id="KW-0031">Aminopeptidase</keyword>
<keyword evidence="8" id="KW-0482">Metalloprotease</keyword>
<feature type="active site" evidence="10">
    <location>
        <position position="83"/>
    </location>
</feature>
<reference evidence="14" key="1">
    <citation type="submission" date="2018-12" db="EMBL/GenBank/DDBJ databases">
        <title>Dusodibacter welbiota gen. nov., sp. nov., isolated from human faeces and emended description of the Oscillibacter genus.</title>
        <authorList>
            <person name="Le Roy T."/>
            <person name="Van der Smissen P."/>
            <person name="Delzenne N."/>
            <person name="Muccioli G."/>
            <person name="Collet J.F."/>
            <person name="Cani P.D."/>
        </authorList>
    </citation>
    <scope>NUCLEOTIDE SEQUENCE [LARGE SCALE GENOMIC DNA]</scope>
    <source>
        <strain evidence="14">J115</strain>
    </source>
</reference>
<feature type="binding site" evidence="11">
    <location>
        <position position="177"/>
    </location>
    <ligand>
        <name>Zn(2+)</name>
        <dbReference type="ChEBI" id="CHEBI:29105"/>
        <label>2</label>
    </ligand>
</feature>
<dbReference type="GO" id="GO:0045148">
    <property type="term" value="F:tripeptide aminopeptidase activity"/>
    <property type="evidence" value="ECO:0007669"/>
    <property type="project" value="UniProtKB-UniRule"/>
</dbReference>
<dbReference type="GO" id="GO:0006508">
    <property type="term" value="P:proteolysis"/>
    <property type="evidence" value="ECO:0007669"/>
    <property type="project" value="UniProtKB-UniRule"/>
</dbReference>
<comment type="similarity">
    <text evidence="2">Belongs to the peptidase M20B family.</text>
</comment>
<dbReference type="AlphaFoldDB" id="A0A4D7AJZ6"/>
<protein>
    <recommendedName>
        <fullName evidence="9">Peptidase T</fullName>
        <ecNumber evidence="9">3.4.11.4</ecNumber>
    </recommendedName>
</protein>
<dbReference type="PROSITE" id="PS00758">
    <property type="entry name" value="ARGE_DAPE_CPG2_1"/>
    <property type="match status" value="1"/>
</dbReference>
<evidence type="ECO:0000256" key="1">
    <source>
        <dbReference type="ARBA" id="ARBA00000870"/>
    </source>
</evidence>
<dbReference type="InterPro" id="IPR011650">
    <property type="entry name" value="Peptidase_M20_dimer"/>
</dbReference>
<dbReference type="PANTHER" id="PTHR42994:SF1">
    <property type="entry name" value="PEPTIDASE T"/>
    <property type="match status" value="1"/>
</dbReference>
<accession>A0A4D7AJZ6</accession>
<feature type="active site" description="Proton acceptor" evidence="10">
    <location>
        <position position="176"/>
    </location>
</feature>
<dbReference type="Gene3D" id="3.30.70.360">
    <property type="match status" value="1"/>
</dbReference>
<evidence type="ECO:0000259" key="12">
    <source>
        <dbReference type="Pfam" id="PF07687"/>
    </source>
</evidence>
<keyword evidence="6 13" id="KW-0378">Hydrolase</keyword>
<dbReference type="PIRSF" id="PIRSF037215">
    <property type="entry name" value="Peptidase_M20B"/>
    <property type="match status" value="1"/>
</dbReference>
<dbReference type="PROSITE" id="PS00759">
    <property type="entry name" value="ARGE_DAPE_CPG2_2"/>
    <property type="match status" value="1"/>
</dbReference>
<dbReference type="GeneID" id="89521134"/>
<dbReference type="NCBIfam" id="NF003976">
    <property type="entry name" value="PRK05469.1"/>
    <property type="match status" value="1"/>
</dbReference>
<dbReference type="GO" id="GO:0006518">
    <property type="term" value="P:peptide metabolic process"/>
    <property type="evidence" value="ECO:0007669"/>
    <property type="project" value="InterPro"/>
</dbReference>
<dbReference type="RefSeq" id="WP_021750680.1">
    <property type="nucleotide sequence ID" value="NZ_CAUWCU010000005.1"/>
</dbReference>
<dbReference type="InterPro" id="IPR036264">
    <property type="entry name" value="Bact_exopeptidase_dim_dom"/>
</dbReference>
<dbReference type="Proteomes" id="UP000298642">
    <property type="component" value="Chromosome"/>
</dbReference>
<dbReference type="EC" id="3.4.11.4" evidence="9"/>
<keyword evidence="5 11" id="KW-0479">Metal-binding</keyword>
<keyword evidence="4" id="KW-0645">Protease</keyword>
<dbReference type="InterPro" id="IPR002933">
    <property type="entry name" value="Peptidase_M20"/>
</dbReference>
<evidence type="ECO:0000256" key="8">
    <source>
        <dbReference type="ARBA" id="ARBA00023049"/>
    </source>
</evidence>
<evidence type="ECO:0000256" key="9">
    <source>
        <dbReference type="NCBIfam" id="TIGR01882"/>
    </source>
</evidence>
<dbReference type="CDD" id="cd03892">
    <property type="entry name" value="M20_peptT"/>
    <property type="match status" value="1"/>
</dbReference>
<evidence type="ECO:0000256" key="10">
    <source>
        <dbReference type="PIRSR" id="PIRSR037215-1"/>
    </source>
</evidence>
<comment type="catalytic activity">
    <reaction evidence="1">
        <text>Release of the N-terminal residue from a tripeptide.</text>
        <dbReference type="EC" id="3.4.11.4"/>
    </reaction>
</comment>
<feature type="binding site" evidence="11">
    <location>
        <position position="382"/>
    </location>
    <ligand>
        <name>Zn(2+)</name>
        <dbReference type="ChEBI" id="CHEBI:29105"/>
        <label>2</label>
    </ligand>
</feature>
<dbReference type="SUPFAM" id="SSF55031">
    <property type="entry name" value="Bacterial exopeptidase dimerisation domain"/>
    <property type="match status" value="1"/>
</dbReference>
<dbReference type="Gene3D" id="3.40.630.10">
    <property type="entry name" value="Zn peptidases"/>
    <property type="match status" value="1"/>
</dbReference>
<dbReference type="NCBIfam" id="TIGR01882">
    <property type="entry name" value="peptidase-T"/>
    <property type="match status" value="1"/>
</dbReference>
<comment type="cofactor">
    <cofactor evidence="11">
        <name>Zn(2+)</name>
        <dbReference type="ChEBI" id="CHEBI:29105"/>
    </cofactor>
    <text evidence="11">Binds 2 Zn(2+) ions per subunit.</text>
</comment>
<evidence type="ECO:0000256" key="11">
    <source>
        <dbReference type="PIRSR" id="PIRSR037215-2"/>
    </source>
</evidence>
<feature type="binding site" evidence="11">
    <location>
        <position position="81"/>
    </location>
    <ligand>
        <name>Zn(2+)</name>
        <dbReference type="ChEBI" id="CHEBI:29105"/>
        <label>1</label>
    </ligand>
</feature>
<keyword evidence="7 11" id="KW-0862">Zinc</keyword>
<feature type="domain" description="Peptidase M20 dimerisation" evidence="12">
    <location>
        <begin position="208"/>
        <end position="307"/>
    </location>
</feature>
<proteinExistence type="inferred from homology"/>
<dbReference type="GO" id="GO:0008270">
    <property type="term" value="F:zinc ion binding"/>
    <property type="evidence" value="ECO:0007669"/>
    <property type="project" value="InterPro"/>
</dbReference>
<evidence type="ECO:0000313" key="13">
    <source>
        <dbReference type="EMBL" id="QCI57838.1"/>
    </source>
</evidence>
<evidence type="ECO:0000256" key="2">
    <source>
        <dbReference type="ARBA" id="ARBA00009692"/>
    </source>
</evidence>
<dbReference type="GO" id="GO:0008237">
    <property type="term" value="F:metallopeptidase activity"/>
    <property type="evidence" value="ECO:0007669"/>
    <property type="project" value="UniProtKB-KW"/>
</dbReference>
<keyword evidence="14" id="KW-1185">Reference proteome</keyword>
<evidence type="ECO:0000256" key="4">
    <source>
        <dbReference type="ARBA" id="ARBA00022670"/>
    </source>
</evidence>